<protein>
    <submittedName>
        <fullName evidence="2">Uncharacterized protein</fullName>
    </submittedName>
</protein>
<gene>
    <name evidence="2" type="ORF">HJG63_011482</name>
</gene>
<dbReference type="AlphaFoldDB" id="A0A7J8GBI2"/>
<dbReference type="Proteomes" id="UP000593571">
    <property type="component" value="Unassembled WGS sequence"/>
</dbReference>
<feature type="chain" id="PRO_5029516772" evidence="1">
    <location>
        <begin position="27"/>
        <end position="137"/>
    </location>
</feature>
<feature type="signal peptide" evidence="1">
    <location>
        <begin position="1"/>
        <end position="26"/>
    </location>
</feature>
<keyword evidence="1" id="KW-0732">Signal</keyword>
<keyword evidence="3" id="KW-1185">Reference proteome</keyword>
<reference evidence="2 3" key="1">
    <citation type="journal article" date="2020" name="Nature">
        <title>Six reference-quality genomes reveal evolution of bat adaptations.</title>
        <authorList>
            <person name="Jebb D."/>
            <person name="Huang Z."/>
            <person name="Pippel M."/>
            <person name="Hughes G.M."/>
            <person name="Lavrichenko K."/>
            <person name="Devanna P."/>
            <person name="Winkler S."/>
            <person name="Jermiin L.S."/>
            <person name="Skirmuntt E.C."/>
            <person name="Katzourakis A."/>
            <person name="Burkitt-Gray L."/>
            <person name="Ray D.A."/>
            <person name="Sullivan K.A.M."/>
            <person name="Roscito J.G."/>
            <person name="Kirilenko B.M."/>
            <person name="Davalos L.M."/>
            <person name="Corthals A.P."/>
            <person name="Power M.L."/>
            <person name="Jones G."/>
            <person name="Ransome R.D."/>
            <person name="Dechmann D.K.N."/>
            <person name="Locatelli A.G."/>
            <person name="Puechmaille S.J."/>
            <person name="Fedrigo O."/>
            <person name="Jarvis E.D."/>
            <person name="Hiller M."/>
            <person name="Vernes S.C."/>
            <person name="Myers E.W."/>
            <person name="Teeling E.C."/>
        </authorList>
    </citation>
    <scope>NUCLEOTIDE SEQUENCE [LARGE SCALE GENOMIC DNA]</scope>
    <source>
        <strain evidence="2">MRouAeg1</strain>
        <tissue evidence="2">Muscle</tissue>
    </source>
</reference>
<evidence type="ECO:0000313" key="2">
    <source>
        <dbReference type="EMBL" id="KAF6456832.1"/>
    </source>
</evidence>
<name>A0A7J8GBI2_ROUAE</name>
<dbReference type="EMBL" id="JACASE010000006">
    <property type="protein sequence ID" value="KAF6456832.1"/>
    <property type="molecule type" value="Genomic_DNA"/>
</dbReference>
<accession>A0A7J8GBI2</accession>
<organism evidence="2 3">
    <name type="scientific">Rousettus aegyptiacus</name>
    <name type="common">Egyptian fruit bat</name>
    <name type="synonym">Pteropus aegyptiacus</name>
    <dbReference type="NCBI Taxonomy" id="9407"/>
    <lineage>
        <taxon>Eukaryota</taxon>
        <taxon>Metazoa</taxon>
        <taxon>Chordata</taxon>
        <taxon>Craniata</taxon>
        <taxon>Vertebrata</taxon>
        <taxon>Euteleostomi</taxon>
        <taxon>Mammalia</taxon>
        <taxon>Eutheria</taxon>
        <taxon>Laurasiatheria</taxon>
        <taxon>Chiroptera</taxon>
        <taxon>Yinpterochiroptera</taxon>
        <taxon>Pteropodoidea</taxon>
        <taxon>Pteropodidae</taxon>
        <taxon>Rousettinae</taxon>
        <taxon>Rousettus</taxon>
    </lineage>
</organism>
<evidence type="ECO:0000256" key="1">
    <source>
        <dbReference type="SAM" id="SignalP"/>
    </source>
</evidence>
<evidence type="ECO:0000313" key="3">
    <source>
        <dbReference type="Proteomes" id="UP000593571"/>
    </source>
</evidence>
<proteinExistence type="predicted"/>
<sequence length="137" mass="15377">MWLSPEGAWSICWVAWASFQSPCLTAHALSTEAGRSKHSCTYRTSLTDMIQLCDPEWNDFQKLLYLLGIKFQKPFKGVIFNSLAREREPEPAGKIPKPVSSPRNGLAEALRNLRKYKGLLMSGDQECGETTGLEGHF</sequence>
<comment type="caution">
    <text evidence="2">The sequence shown here is derived from an EMBL/GenBank/DDBJ whole genome shotgun (WGS) entry which is preliminary data.</text>
</comment>